<dbReference type="AlphaFoldDB" id="A0A5C0VDU0"/>
<organism evidence="2 3">
    <name type="scientific">Pedobacter aquae</name>
    <dbReference type="NCBI Taxonomy" id="2605747"/>
    <lineage>
        <taxon>Bacteria</taxon>
        <taxon>Pseudomonadati</taxon>
        <taxon>Bacteroidota</taxon>
        <taxon>Sphingobacteriia</taxon>
        <taxon>Sphingobacteriales</taxon>
        <taxon>Sphingobacteriaceae</taxon>
        <taxon>Pedobacter</taxon>
    </lineage>
</organism>
<proteinExistence type="predicted"/>
<feature type="signal peptide" evidence="1">
    <location>
        <begin position="1"/>
        <end position="24"/>
    </location>
</feature>
<name>A0A5C0VDU0_9SPHI</name>
<evidence type="ECO:0000256" key="1">
    <source>
        <dbReference type="SAM" id="SignalP"/>
    </source>
</evidence>
<keyword evidence="1" id="KW-0732">Signal</keyword>
<dbReference type="KEGG" id="pej:FYC62_03560"/>
<evidence type="ECO:0000313" key="2">
    <source>
        <dbReference type="EMBL" id="QEK50848.1"/>
    </source>
</evidence>
<gene>
    <name evidence="2" type="ORF">FYC62_03560</name>
</gene>
<dbReference type="EMBL" id="CP043329">
    <property type="protein sequence ID" value="QEK50848.1"/>
    <property type="molecule type" value="Genomic_DNA"/>
</dbReference>
<feature type="chain" id="PRO_5023078584" evidence="1">
    <location>
        <begin position="25"/>
        <end position="115"/>
    </location>
</feature>
<sequence length="115" mass="13005">MNFSTKRILLSSIAVILLVSSVLAGIHPFINQKKNYTTQNTSLTLVKKDSSVVKKATTAAKPKEVKKETPSSNYFKDFISFSSDEKEEQEENNNSFSLFPLLKEGFKVILNQMRK</sequence>
<accession>A0A5C0VDU0</accession>
<evidence type="ECO:0000313" key="3">
    <source>
        <dbReference type="Proteomes" id="UP000323653"/>
    </source>
</evidence>
<dbReference type="RefSeq" id="WP_039452970.1">
    <property type="nucleotide sequence ID" value="NZ_CP043329.1"/>
</dbReference>
<protein>
    <submittedName>
        <fullName evidence="2">Uncharacterized protein</fullName>
    </submittedName>
</protein>
<reference evidence="2 3" key="1">
    <citation type="submission" date="2019-08" db="EMBL/GenBank/DDBJ databases">
        <title>Pedobacter sp. nov., isolated from Han river, South Korea.</title>
        <authorList>
            <person name="Lee D.-H."/>
            <person name="Kim Y.-S."/>
            <person name="Hwang E.-M."/>
            <person name="Le Tran T.C."/>
            <person name="Cha C.-J."/>
        </authorList>
    </citation>
    <scope>NUCLEOTIDE SEQUENCE [LARGE SCALE GENOMIC DNA]</scope>
    <source>
        <strain evidence="2 3">CJ43</strain>
    </source>
</reference>
<dbReference type="Proteomes" id="UP000323653">
    <property type="component" value="Chromosome"/>
</dbReference>
<keyword evidence="3" id="KW-1185">Reference proteome</keyword>